<proteinExistence type="inferred from homology"/>
<dbReference type="InterPro" id="IPR002347">
    <property type="entry name" value="SDR_fam"/>
</dbReference>
<organism evidence="3">
    <name type="scientific">Leptospirillum ferriphilum</name>
    <dbReference type="NCBI Taxonomy" id="178606"/>
    <lineage>
        <taxon>Bacteria</taxon>
        <taxon>Pseudomonadati</taxon>
        <taxon>Nitrospirota</taxon>
        <taxon>Nitrospiria</taxon>
        <taxon>Nitrospirales</taxon>
        <taxon>Nitrospiraceae</taxon>
        <taxon>Leptospirillum</taxon>
    </lineage>
</organism>
<dbReference type="PRINTS" id="PR00081">
    <property type="entry name" value="GDHRDH"/>
</dbReference>
<dbReference type="GO" id="GO:0016020">
    <property type="term" value="C:membrane"/>
    <property type="evidence" value="ECO:0007669"/>
    <property type="project" value="TreeGrafter"/>
</dbReference>
<evidence type="ECO:0000313" key="3">
    <source>
        <dbReference type="EMBL" id="HFT93805.1"/>
    </source>
</evidence>
<dbReference type="InterPro" id="IPR036291">
    <property type="entry name" value="NAD(P)-bd_dom_sf"/>
</dbReference>
<evidence type="ECO:0000256" key="2">
    <source>
        <dbReference type="ARBA" id="ARBA00023002"/>
    </source>
</evidence>
<dbReference type="Pfam" id="PF00106">
    <property type="entry name" value="adh_short"/>
    <property type="match status" value="1"/>
</dbReference>
<dbReference type="AlphaFoldDB" id="A0A7C3LSW1"/>
<keyword evidence="2" id="KW-0560">Oxidoreductase</keyword>
<dbReference type="PANTHER" id="PTHR44196:SF1">
    <property type="entry name" value="DEHYDROGENASE_REDUCTASE SDR FAMILY MEMBER 7B"/>
    <property type="match status" value="1"/>
</dbReference>
<comment type="caution">
    <text evidence="3">The sequence shown here is derived from an EMBL/GenBank/DDBJ whole genome shotgun (WGS) entry which is preliminary data.</text>
</comment>
<dbReference type="PROSITE" id="PS00061">
    <property type="entry name" value="ADH_SHORT"/>
    <property type="match status" value="1"/>
</dbReference>
<gene>
    <name evidence="3" type="ORF">ENX03_07735</name>
</gene>
<protein>
    <submittedName>
        <fullName evidence="3">SDR family NAD(P)-dependent oxidoreductase</fullName>
    </submittedName>
</protein>
<sequence>MEKASNKMAASLHQKLSAQHDFSPSLRFARFFITGASSGLGQALALEAAAPGITLGLVARRNNRLLEISEPLREKGATVYLYPGDVREGAFLKEAAGDFETRAGTPDCIIANAGIRGALDDNPDRRQDEEIMDTNYHGVRNTILPFIPGLKHAAQGTILVISSLASFLPLPGAGGYCASKSAINTWCGSLRYELKPFGIRLTIINPGFIRTEMTRNNPYPMPFVMEAGEAAKLILRKASGSRAVISFPTPLAWGLGFLSILPPALRESILTAVLTRKH</sequence>
<dbReference type="EMBL" id="DTMM01000161">
    <property type="protein sequence ID" value="HFT93805.1"/>
    <property type="molecule type" value="Genomic_DNA"/>
</dbReference>
<dbReference type="PANTHER" id="PTHR44196">
    <property type="entry name" value="DEHYDROGENASE/REDUCTASE SDR FAMILY MEMBER 7B"/>
    <property type="match status" value="1"/>
</dbReference>
<dbReference type="SUPFAM" id="SSF51735">
    <property type="entry name" value="NAD(P)-binding Rossmann-fold domains"/>
    <property type="match status" value="1"/>
</dbReference>
<evidence type="ECO:0000256" key="1">
    <source>
        <dbReference type="ARBA" id="ARBA00006484"/>
    </source>
</evidence>
<accession>A0A7C3LSW1</accession>
<reference evidence="3" key="1">
    <citation type="journal article" date="2020" name="mSystems">
        <title>Genome- and Community-Level Interaction Insights into Carbon Utilization and Element Cycling Functions of Hydrothermarchaeota in Hydrothermal Sediment.</title>
        <authorList>
            <person name="Zhou Z."/>
            <person name="Liu Y."/>
            <person name="Xu W."/>
            <person name="Pan J."/>
            <person name="Luo Z.H."/>
            <person name="Li M."/>
        </authorList>
    </citation>
    <scope>NUCLEOTIDE SEQUENCE [LARGE SCALE GENOMIC DNA]</scope>
    <source>
        <strain evidence="3">SpSt-902</strain>
    </source>
</reference>
<dbReference type="InterPro" id="IPR020904">
    <property type="entry name" value="Sc_DH/Rdtase_CS"/>
</dbReference>
<comment type="similarity">
    <text evidence="1">Belongs to the short-chain dehydrogenases/reductases (SDR) family.</text>
</comment>
<name>A0A7C3LSW1_9BACT</name>
<dbReference type="GO" id="GO:0016491">
    <property type="term" value="F:oxidoreductase activity"/>
    <property type="evidence" value="ECO:0007669"/>
    <property type="project" value="UniProtKB-KW"/>
</dbReference>
<dbReference type="Gene3D" id="3.40.50.720">
    <property type="entry name" value="NAD(P)-binding Rossmann-like Domain"/>
    <property type="match status" value="1"/>
</dbReference>